<accession>A0A9X3NUB7</accession>
<dbReference type="Pfam" id="PF00330">
    <property type="entry name" value="Aconitase"/>
    <property type="match status" value="2"/>
</dbReference>
<dbReference type="GO" id="GO:0043436">
    <property type="term" value="P:oxoacid metabolic process"/>
    <property type="evidence" value="ECO:0007669"/>
    <property type="project" value="UniProtKB-ARBA"/>
</dbReference>
<evidence type="ECO:0000256" key="3">
    <source>
        <dbReference type="ARBA" id="ARBA00023014"/>
    </source>
</evidence>
<evidence type="ECO:0000313" key="6">
    <source>
        <dbReference type="EMBL" id="MDA0564231.1"/>
    </source>
</evidence>
<feature type="domain" description="Aconitase/3-isopropylmalate dehydratase large subunit alpha/beta/alpha" evidence="5">
    <location>
        <begin position="77"/>
        <end position="277"/>
    </location>
</feature>
<evidence type="ECO:0000259" key="5">
    <source>
        <dbReference type="Pfam" id="PF00330"/>
    </source>
</evidence>
<evidence type="ECO:0000256" key="4">
    <source>
        <dbReference type="ARBA" id="ARBA00023239"/>
    </source>
</evidence>
<protein>
    <submittedName>
        <fullName evidence="6">3-isopropylmalate dehydratase</fullName>
    </submittedName>
</protein>
<dbReference type="PANTHER" id="PTHR43822:SF2">
    <property type="entry name" value="HOMOACONITASE, MITOCHONDRIAL"/>
    <property type="match status" value="1"/>
</dbReference>
<dbReference type="InterPro" id="IPR050067">
    <property type="entry name" value="IPM_dehydratase_rel_enz"/>
</dbReference>
<keyword evidence="1" id="KW-0479">Metal-binding</keyword>
<dbReference type="SUPFAM" id="SSF53732">
    <property type="entry name" value="Aconitase iron-sulfur domain"/>
    <property type="match status" value="1"/>
</dbReference>
<keyword evidence="4" id="KW-0456">Lyase</keyword>
<organism evidence="6 7">
    <name type="scientific">Streptomonospora mangrovi</name>
    <dbReference type="NCBI Taxonomy" id="2883123"/>
    <lineage>
        <taxon>Bacteria</taxon>
        <taxon>Bacillati</taxon>
        <taxon>Actinomycetota</taxon>
        <taxon>Actinomycetes</taxon>
        <taxon>Streptosporangiales</taxon>
        <taxon>Nocardiopsidaceae</taxon>
        <taxon>Streptomonospora</taxon>
    </lineage>
</organism>
<gene>
    <name evidence="6" type="ORF">LG943_07820</name>
</gene>
<comment type="caution">
    <text evidence="6">The sequence shown here is derived from an EMBL/GenBank/DDBJ whole genome shotgun (WGS) entry which is preliminary data.</text>
</comment>
<dbReference type="InterPro" id="IPR036008">
    <property type="entry name" value="Aconitase_4Fe-4S_dom"/>
</dbReference>
<sequence length="422" mass="45724">MPSTITEKILARAAGVDRVAPRENRAFRPDHMIAYDFPGYTDVMFRQMHDDFGITELAEPERYLVFIDHMLTRGGPREEEVHRVTREWCDHYGITLHEAEGIGHQVAAELGYALPGRFLIHFDGHISGLGAFGALGWGVRRDLLEAWVTGRIFLDVPASVRFELTGEFRPGVDNRDLIHSIIARLGADGCAHQVMEFTGPGARSMSIDRRQGLCGMAMFTGAVSAVFNPDDLSLEHARRVAATPFEPLYSDPGAAYTGVHEIDLSQLEPQVVLPGSAKGANTRNVDQVAGTPVTKAFIGSCASGRLEDIRTAAEVLRGRRVADTVQLNVVPTSVEIHRRAEAEGLLDVLRAAGAAVAESSCDFCFGYQRPLAPDENCISTGVLNISGRMGSTEANIFMGSAATVAASALTGRITDPRAEVPR</sequence>
<name>A0A9X3NUB7_9ACTN</name>
<dbReference type="GO" id="GO:0051536">
    <property type="term" value="F:iron-sulfur cluster binding"/>
    <property type="evidence" value="ECO:0007669"/>
    <property type="project" value="UniProtKB-KW"/>
</dbReference>
<keyword evidence="3" id="KW-0411">Iron-sulfur</keyword>
<dbReference type="PRINTS" id="PR00415">
    <property type="entry name" value="ACONITASE"/>
</dbReference>
<reference evidence="6" key="1">
    <citation type="submission" date="2021-10" db="EMBL/GenBank/DDBJ databases">
        <title>Streptomonospora sp. nov., isolated from mangrove soil.</title>
        <authorList>
            <person name="Chen X."/>
            <person name="Ge X."/>
            <person name="Liu W."/>
        </authorList>
    </citation>
    <scope>NUCLEOTIDE SEQUENCE</scope>
    <source>
        <strain evidence="6">S1-112</strain>
    </source>
</reference>
<evidence type="ECO:0000256" key="1">
    <source>
        <dbReference type="ARBA" id="ARBA00022723"/>
    </source>
</evidence>
<feature type="domain" description="Aconitase/3-isopropylmalate dehydratase large subunit alpha/beta/alpha" evidence="5">
    <location>
        <begin position="284"/>
        <end position="411"/>
    </location>
</feature>
<evidence type="ECO:0000256" key="2">
    <source>
        <dbReference type="ARBA" id="ARBA00023004"/>
    </source>
</evidence>
<dbReference type="Proteomes" id="UP001140076">
    <property type="component" value="Unassembled WGS sequence"/>
</dbReference>
<evidence type="ECO:0000313" key="7">
    <source>
        <dbReference type="Proteomes" id="UP001140076"/>
    </source>
</evidence>
<dbReference type="Gene3D" id="3.30.499.10">
    <property type="entry name" value="Aconitase, domain 3"/>
    <property type="match status" value="2"/>
</dbReference>
<dbReference type="GO" id="GO:0016829">
    <property type="term" value="F:lyase activity"/>
    <property type="evidence" value="ECO:0007669"/>
    <property type="project" value="UniProtKB-KW"/>
</dbReference>
<dbReference type="RefSeq" id="WP_270071519.1">
    <property type="nucleotide sequence ID" value="NZ_JAJAQC010000009.1"/>
</dbReference>
<keyword evidence="7" id="KW-1185">Reference proteome</keyword>
<dbReference type="InterPro" id="IPR001030">
    <property type="entry name" value="Acoase/IPM_deHydtase_lsu_aba"/>
</dbReference>
<proteinExistence type="predicted"/>
<dbReference type="EMBL" id="JAJAQC010000009">
    <property type="protein sequence ID" value="MDA0564231.1"/>
    <property type="molecule type" value="Genomic_DNA"/>
</dbReference>
<dbReference type="AlphaFoldDB" id="A0A9X3NUB7"/>
<dbReference type="GO" id="GO:0046872">
    <property type="term" value="F:metal ion binding"/>
    <property type="evidence" value="ECO:0007669"/>
    <property type="project" value="UniProtKB-KW"/>
</dbReference>
<keyword evidence="2" id="KW-0408">Iron</keyword>
<dbReference type="InterPro" id="IPR015931">
    <property type="entry name" value="Acnase/IPM_dHydase_lsu_aba_1/3"/>
</dbReference>
<dbReference type="PANTHER" id="PTHR43822">
    <property type="entry name" value="HOMOACONITASE, MITOCHONDRIAL-RELATED"/>
    <property type="match status" value="1"/>
</dbReference>